<gene>
    <name evidence="3" type="ORF">DdX_16663</name>
</gene>
<reference evidence="3" key="1">
    <citation type="submission" date="2022-01" db="EMBL/GenBank/DDBJ databases">
        <title>Genome Sequence Resource for Two Populations of Ditylenchus destructor, the Migratory Endoparasitic Phytonematode.</title>
        <authorList>
            <person name="Zhang H."/>
            <person name="Lin R."/>
            <person name="Xie B."/>
        </authorList>
    </citation>
    <scope>NUCLEOTIDE SEQUENCE</scope>
    <source>
        <strain evidence="3">BazhouSP</strain>
    </source>
</reference>
<dbReference type="EMBL" id="JAKKPZ010000143">
    <property type="protein sequence ID" value="KAI1700508.1"/>
    <property type="molecule type" value="Genomic_DNA"/>
</dbReference>
<feature type="region of interest" description="Disordered" evidence="2">
    <location>
        <begin position="275"/>
        <end position="337"/>
    </location>
</feature>
<name>A0AAD4MQ03_9BILA</name>
<evidence type="ECO:0000313" key="3">
    <source>
        <dbReference type="EMBL" id="KAI1700508.1"/>
    </source>
</evidence>
<proteinExistence type="predicted"/>
<keyword evidence="4" id="KW-1185">Reference proteome</keyword>
<comment type="caution">
    <text evidence="3">The sequence shown here is derived from an EMBL/GenBank/DDBJ whole genome shotgun (WGS) entry which is preliminary data.</text>
</comment>
<organism evidence="3 4">
    <name type="scientific">Ditylenchus destructor</name>
    <dbReference type="NCBI Taxonomy" id="166010"/>
    <lineage>
        <taxon>Eukaryota</taxon>
        <taxon>Metazoa</taxon>
        <taxon>Ecdysozoa</taxon>
        <taxon>Nematoda</taxon>
        <taxon>Chromadorea</taxon>
        <taxon>Rhabditida</taxon>
        <taxon>Tylenchina</taxon>
        <taxon>Tylenchomorpha</taxon>
        <taxon>Sphaerularioidea</taxon>
        <taxon>Anguinidae</taxon>
        <taxon>Anguininae</taxon>
        <taxon>Ditylenchus</taxon>
    </lineage>
</organism>
<dbReference type="AlphaFoldDB" id="A0AAD4MQ03"/>
<feature type="coiled-coil region" evidence="1">
    <location>
        <begin position="218"/>
        <end position="245"/>
    </location>
</feature>
<accession>A0AAD4MQ03</accession>
<dbReference type="Proteomes" id="UP001201812">
    <property type="component" value="Unassembled WGS sequence"/>
</dbReference>
<evidence type="ECO:0000256" key="2">
    <source>
        <dbReference type="SAM" id="MobiDB-lite"/>
    </source>
</evidence>
<sequence length="436" mass="49451">MEPPGANEKTMLVSELKDLERQVEEIPQYLTWAIKRMVYVKKRLGMNTTETSASFTEKSEGNGVSAAPPARPLMETRRPLRDAMERSDANDYGVPAARPLMDSRRPFLIDPMYDRSEGNGGGPPPLRLLDARRPPLDPLMDRAGGRPPLGHSLMDSRRPLYEDQYSPAYPTPMDRIGMKRRVDDPLFEPRDRLGPPMPGRPRMVPDDHLMMNMHDRRHMMEVERRRRLEERLDREELEWQNLASMDLDRMRTIEASAGRPFGPPPFATPGLMEYGRPQLFGPNHGPGTSFLFQPGGRGPPTTKKKKNPDAPKPAPAKPKKPPVEQGAPDSFPYPEEIYEGCANSDERRKARIDYQKWHPHFFPNRVSVWKHIARVKEAMDRGELQAGPNLEIERLTKFKSMKPDGTPAGPGDPTLLDHIAEVVKKMDPNASDAPMQ</sequence>
<evidence type="ECO:0000256" key="1">
    <source>
        <dbReference type="SAM" id="Coils"/>
    </source>
</evidence>
<keyword evidence="1" id="KW-0175">Coiled coil</keyword>
<protein>
    <submittedName>
        <fullName evidence="3">Uncharacterized protein</fullName>
    </submittedName>
</protein>
<feature type="region of interest" description="Disordered" evidence="2">
    <location>
        <begin position="186"/>
        <end position="207"/>
    </location>
</feature>
<evidence type="ECO:0000313" key="4">
    <source>
        <dbReference type="Proteomes" id="UP001201812"/>
    </source>
</evidence>